<dbReference type="Pfam" id="PF03704">
    <property type="entry name" value="BTAD"/>
    <property type="match status" value="1"/>
</dbReference>
<keyword evidence="5" id="KW-0804">Transcription</keyword>
<dbReference type="InterPro" id="IPR011990">
    <property type="entry name" value="TPR-like_helical_dom_sf"/>
</dbReference>
<dbReference type="Proteomes" id="UP000002357">
    <property type="component" value="Plasmid pSCL4"/>
</dbReference>
<evidence type="ECO:0000256" key="1">
    <source>
        <dbReference type="ARBA" id="ARBA00005820"/>
    </source>
</evidence>
<dbReference type="Gene3D" id="1.25.40.10">
    <property type="entry name" value="Tetratricopeptide repeat domain"/>
    <property type="match status" value="1"/>
</dbReference>
<dbReference type="EMBL" id="CM000914">
    <property type="protein sequence ID" value="EFG03653.2"/>
    <property type="molecule type" value="Genomic_DNA"/>
</dbReference>
<dbReference type="PANTHER" id="PTHR35807:SF1">
    <property type="entry name" value="TRANSCRIPTIONAL REGULATOR REDD"/>
    <property type="match status" value="1"/>
</dbReference>
<keyword evidence="4 6" id="KW-0238">DNA-binding</keyword>
<dbReference type="OrthoDB" id="4336084at2"/>
<keyword evidence="7" id="KW-0614">Plasmid</keyword>
<dbReference type="SMART" id="SM01043">
    <property type="entry name" value="BTAD"/>
    <property type="match status" value="1"/>
</dbReference>
<dbReference type="GO" id="GO:0006355">
    <property type="term" value="P:regulation of DNA-templated transcription"/>
    <property type="evidence" value="ECO:0007669"/>
    <property type="project" value="InterPro"/>
</dbReference>
<evidence type="ECO:0000256" key="5">
    <source>
        <dbReference type="ARBA" id="ARBA00023163"/>
    </source>
</evidence>
<dbReference type="PROSITE" id="PS51755">
    <property type="entry name" value="OMPR_PHOB"/>
    <property type="match status" value="1"/>
</dbReference>
<reference evidence="7 8" key="1">
    <citation type="journal article" date="2010" name="Genome Biol. Evol.">
        <title>The sequence of a 1.8-mb bacterial linear plasmid reveals a rich evolutionary reservoir of secondary metabolic pathways.</title>
        <authorList>
            <person name="Medema M.H."/>
            <person name="Trefzer A."/>
            <person name="Kovalchuk A."/>
            <person name="van den Berg M."/>
            <person name="Mueller U."/>
            <person name="Heijne W."/>
            <person name="Wu L."/>
            <person name="Alam M.T."/>
            <person name="Ronning C.M."/>
            <person name="Nierman W.C."/>
            <person name="Bovenberg R.A.L."/>
            <person name="Breitling R."/>
            <person name="Takano E."/>
        </authorList>
    </citation>
    <scope>NUCLEOTIDE SEQUENCE [LARGE SCALE GENOMIC DNA]</scope>
    <source>
        <strain evidence="8">ATCC 27064 / DSM 738 / JCM 4710 / NBRC 13307 / NCIMB 12785 / NRRL 3585 / VKM Ac-602</strain>
        <plasmid evidence="7">pSCL4</plasmid>
    </source>
</reference>
<proteinExistence type="inferred from homology"/>
<dbReference type="eggNOG" id="COG3629">
    <property type="taxonomic scope" value="Bacteria"/>
</dbReference>
<dbReference type="InterPro" id="IPR016032">
    <property type="entry name" value="Sig_transdc_resp-reg_C-effctor"/>
</dbReference>
<evidence type="ECO:0000256" key="4">
    <source>
        <dbReference type="ARBA" id="ARBA00023125"/>
    </source>
</evidence>
<dbReference type="InterPro" id="IPR005158">
    <property type="entry name" value="BTAD"/>
</dbReference>
<evidence type="ECO:0000256" key="3">
    <source>
        <dbReference type="ARBA" id="ARBA00023015"/>
    </source>
</evidence>
<dbReference type="PANTHER" id="PTHR35807">
    <property type="entry name" value="TRANSCRIPTIONAL REGULATOR REDD-RELATED"/>
    <property type="match status" value="1"/>
</dbReference>
<dbReference type="Pfam" id="PF00486">
    <property type="entry name" value="Trans_reg_C"/>
    <property type="match status" value="1"/>
</dbReference>
<dbReference type="SUPFAM" id="SSF48452">
    <property type="entry name" value="TPR-like"/>
    <property type="match status" value="1"/>
</dbReference>
<dbReference type="InterPro" id="IPR036388">
    <property type="entry name" value="WH-like_DNA-bd_sf"/>
</dbReference>
<organism evidence="7 8">
    <name type="scientific">Streptomyces clavuligerus</name>
    <dbReference type="NCBI Taxonomy" id="1901"/>
    <lineage>
        <taxon>Bacteria</taxon>
        <taxon>Bacillati</taxon>
        <taxon>Actinomycetota</taxon>
        <taxon>Actinomycetes</taxon>
        <taxon>Kitasatosporales</taxon>
        <taxon>Streptomycetaceae</taxon>
        <taxon>Streptomyces</taxon>
    </lineage>
</organism>
<dbReference type="GO" id="GO:0000160">
    <property type="term" value="P:phosphorelay signal transduction system"/>
    <property type="evidence" value="ECO:0007669"/>
    <property type="project" value="UniProtKB-KW"/>
</dbReference>
<dbReference type="SUPFAM" id="SSF46894">
    <property type="entry name" value="C-terminal effector domain of the bipartite response regulators"/>
    <property type="match status" value="1"/>
</dbReference>
<dbReference type="AlphaFoldDB" id="B5GUE0"/>
<evidence type="ECO:0000313" key="7">
    <source>
        <dbReference type="EMBL" id="EFG03653.2"/>
    </source>
</evidence>
<dbReference type="Gene3D" id="1.10.10.10">
    <property type="entry name" value="Winged helix-like DNA-binding domain superfamily/Winged helix DNA-binding domain"/>
    <property type="match status" value="1"/>
</dbReference>
<protein>
    <submittedName>
        <fullName evidence="7">Regulatory protein afsR</fullName>
    </submittedName>
</protein>
<dbReference type="SMART" id="SM00862">
    <property type="entry name" value="Trans_reg_C"/>
    <property type="match status" value="1"/>
</dbReference>
<gene>
    <name evidence="7" type="ORF">SCLAV_p0162</name>
</gene>
<dbReference type="GO" id="GO:0003677">
    <property type="term" value="F:DNA binding"/>
    <property type="evidence" value="ECO:0007669"/>
    <property type="project" value="UniProtKB-UniRule"/>
</dbReference>
<keyword evidence="3" id="KW-0805">Transcription regulation</keyword>
<keyword evidence="2" id="KW-0902">Two-component regulatory system</keyword>
<evidence type="ECO:0000256" key="6">
    <source>
        <dbReference type="PROSITE-ProRule" id="PRU01091"/>
    </source>
</evidence>
<name>B5GUE0_STRCL</name>
<geneLocation type="plasmid" evidence="7 8">
    <name>pSCL4</name>
</geneLocation>
<keyword evidence="8" id="KW-1185">Reference proteome</keyword>
<evidence type="ECO:0000256" key="2">
    <source>
        <dbReference type="ARBA" id="ARBA00023012"/>
    </source>
</evidence>
<dbReference type="InterPro" id="IPR001867">
    <property type="entry name" value="OmpR/PhoB-type_DNA-bd"/>
</dbReference>
<dbReference type="InterPro" id="IPR051677">
    <property type="entry name" value="AfsR-DnrI-RedD_regulator"/>
</dbReference>
<accession>B5GUE0</accession>
<feature type="DNA-binding region" description="OmpR/PhoB-type" evidence="6">
    <location>
        <begin position="3"/>
        <end position="107"/>
    </location>
</feature>
<sequence>MTGDDTRVGGVGLVPDMLDLRILGRLEGAVTGRQVHLGPPKQRLVLMVLVRHAGRAVSTDRLVDALWGDFPPASATANVHLHIHRIRRALGPGRPVNSGRCGYVLEIAPGELDAGRFVTSLPEIRHAVEWGDLTRASRLSREALAEWHGPAYADFADHPMLRDAAEYLAELRLETIEQQIDIDLALHDHVHLVGRLRLLLAEHPYRERFHEQLTLALYRTGRSAEALEQCRSTERMFAEDLGLDLGARLRELRKRILDGDTAL</sequence>
<comment type="similarity">
    <text evidence="1">Belongs to the AfsR/DnrI/RedD regulatory family.</text>
</comment>
<dbReference type="CDD" id="cd15831">
    <property type="entry name" value="BTAD"/>
    <property type="match status" value="1"/>
</dbReference>
<evidence type="ECO:0000313" key="8">
    <source>
        <dbReference type="Proteomes" id="UP000002357"/>
    </source>
</evidence>